<evidence type="ECO:0000313" key="2">
    <source>
        <dbReference type="Proteomes" id="UP000199663"/>
    </source>
</evidence>
<protein>
    <recommendedName>
        <fullName evidence="3">Apea-like HEPN domain-containing protein</fullName>
    </recommendedName>
</protein>
<dbReference type="EMBL" id="FNQC01000037">
    <property type="protein sequence ID" value="SDZ58899.1"/>
    <property type="molecule type" value="Genomic_DNA"/>
</dbReference>
<reference evidence="1 2" key="1">
    <citation type="submission" date="2016-10" db="EMBL/GenBank/DDBJ databases">
        <authorList>
            <person name="Varghese N."/>
            <person name="Submissions S."/>
        </authorList>
    </citation>
    <scope>NUCLEOTIDE SEQUENCE [LARGE SCALE GENOMIC DNA]</scope>
    <source>
        <strain evidence="1 2">DSM 17997</strain>
    </source>
</reference>
<evidence type="ECO:0008006" key="3">
    <source>
        <dbReference type="Google" id="ProtNLM"/>
    </source>
</evidence>
<accession>A0A1H3UBC7</accession>
<name>A0A1H3UBC7_9BACT</name>
<sequence length="425" mass="49659">MKLKFEFWVETVNSINDDAKVLFVESIVCYKAGAYRASLLLSYLAFATSLKHRVLTADKPIIFPQGLWDSHLKKVRNEDVWESAIFDLTQLRVVINQDESIQRSPVFTIPNSLRDEIKYWKDRRNECAHNKGSLILQSHVEVFWAFLQSNLGKITVEGGIMSLIQKIQKHYDVNFTPKGKDVTPLINEIESVVPKDDIRDFLMRSFAVIHDSYQYLFLNNEILDYIDKLLISGNQQLITTFSDFIKNEESFLQEYLKHNPNFVNWLGLTAEDVRNFWKTRLSKYSNPLEVYAALLRNSLIPKDEIGESNLSIISFLKHFELNEETYIPLKRNRFYDCLSDYLFSSIEEKSFNWINSNSFLFKSYFQTEGFDESSVNFVSGVLRRDYSPFSLENRLEELFSERDDLKESFLGICSKLGIEVPSQFQ</sequence>
<dbReference type="Proteomes" id="UP000199663">
    <property type="component" value="Unassembled WGS sequence"/>
</dbReference>
<gene>
    <name evidence="1" type="ORF">SAMN05444412_1378</name>
</gene>
<organism evidence="1 2">
    <name type="scientific">Rhodonellum ikkaensis</name>
    <dbReference type="NCBI Taxonomy" id="336829"/>
    <lineage>
        <taxon>Bacteria</taxon>
        <taxon>Pseudomonadati</taxon>
        <taxon>Bacteroidota</taxon>
        <taxon>Cytophagia</taxon>
        <taxon>Cytophagales</taxon>
        <taxon>Cytophagaceae</taxon>
        <taxon>Rhodonellum</taxon>
    </lineage>
</organism>
<evidence type="ECO:0000313" key="1">
    <source>
        <dbReference type="EMBL" id="SDZ58899.1"/>
    </source>
</evidence>
<keyword evidence="2" id="KW-1185">Reference proteome</keyword>
<dbReference type="RefSeq" id="WP_019597356.1">
    <property type="nucleotide sequence ID" value="NZ_FNQC01000037.1"/>
</dbReference>
<proteinExistence type="predicted"/>
<comment type="caution">
    <text evidence="1">The sequence shown here is derived from an EMBL/GenBank/DDBJ whole genome shotgun (WGS) entry which is preliminary data.</text>
</comment>